<dbReference type="PANTHER" id="PTHR36121:SF1">
    <property type="entry name" value="PROTEIN SXY"/>
    <property type="match status" value="1"/>
</dbReference>
<comment type="caution">
    <text evidence="3">The sequence shown here is derived from an EMBL/GenBank/DDBJ whole genome shotgun (WGS) entry which is preliminary data.</text>
</comment>
<feature type="domain" description="TfoX N-terminal" evidence="1">
    <location>
        <begin position="19"/>
        <end position="95"/>
    </location>
</feature>
<dbReference type="InterPro" id="IPR007076">
    <property type="entry name" value="TfoX_N"/>
</dbReference>
<dbReference type="Gene3D" id="1.10.150.20">
    <property type="entry name" value="5' to 3' exonuclease, C-terminal subdomain"/>
    <property type="match status" value="1"/>
</dbReference>
<dbReference type="PANTHER" id="PTHR36121">
    <property type="entry name" value="PROTEIN SXY"/>
    <property type="match status" value="1"/>
</dbReference>
<gene>
    <name evidence="3" type="ORF">PTQ27_06750</name>
</gene>
<accession>A0ABT5MPQ1</accession>
<proteinExistence type="predicted"/>
<dbReference type="InterPro" id="IPR007077">
    <property type="entry name" value="TfoX_C"/>
</dbReference>
<evidence type="ECO:0000313" key="3">
    <source>
        <dbReference type="EMBL" id="MDD0824159.1"/>
    </source>
</evidence>
<feature type="domain" description="TfoX C-terminal" evidence="2">
    <location>
        <begin position="119"/>
        <end position="196"/>
    </location>
</feature>
<evidence type="ECO:0000259" key="1">
    <source>
        <dbReference type="Pfam" id="PF04993"/>
    </source>
</evidence>
<evidence type="ECO:0000259" key="2">
    <source>
        <dbReference type="Pfam" id="PF04994"/>
    </source>
</evidence>
<name>A0ABT5MPQ1_9PAST</name>
<dbReference type="Proteomes" id="UP001221909">
    <property type="component" value="Unassembled WGS sequence"/>
</dbReference>
<protein>
    <submittedName>
        <fullName evidence="3">TfoX/Sxy family DNA transformation protein</fullName>
    </submittedName>
</protein>
<sequence length="214" mass="25329">MQTINEIKQEITPIFTPIIGEIRLKTYFSYYAVFKDDLMIALYQNKMTYLRIAEHYLEIMQKNPETYTLSDDKIGLQSKKFFYIPNSILTNTKLFNDLTFSILNELRQKQYESNRKKATQIRNLPNMNIKLERMLKKVGIDSIQNFNDIGYISAYIKLVKLGVDASEDLLFKLNGALNHQYIYTFTEIQKRELMQEANQALYANGLRKRFFIEK</sequence>
<evidence type="ECO:0000313" key="4">
    <source>
        <dbReference type="Proteomes" id="UP001221909"/>
    </source>
</evidence>
<dbReference type="InterPro" id="IPR047525">
    <property type="entry name" value="TfoX-like"/>
</dbReference>
<dbReference type="InterPro" id="IPR026256">
    <property type="entry name" value="TfoX-like_gammaprotbact"/>
</dbReference>
<dbReference type="Pfam" id="PF04994">
    <property type="entry name" value="TfoX_C"/>
    <property type="match status" value="1"/>
</dbReference>
<dbReference type="PIRSF" id="PIRSF028788">
    <property type="entry name" value="TfoX_Sxy"/>
    <property type="match status" value="1"/>
</dbReference>
<dbReference type="Gene3D" id="3.30.1460.30">
    <property type="entry name" value="YgaC/TfoX-N like chaperone"/>
    <property type="match status" value="1"/>
</dbReference>
<dbReference type="EMBL" id="JAQSJE010000006">
    <property type="protein sequence ID" value="MDD0824159.1"/>
    <property type="molecule type" value="Genomic_DNA"/>
</dbReference>
<keyword evidence="4" id="KW-1185">Reference proteome</keyword>
<dbReference type="Pfam" id="PF04993">
    <property type="entry name" value="TfoX_N"/>
    <property type="match status" value="1"/>
</dbReference>
<dbReference type="RefSeq" id="WP_273749429.1">
    <property type="nucleotide sequence ID" value="NZ_JAQSJE010000006.1"/>
</dbReference>
<organism evidence="3 4">
    <name type="scientific">Mannheimia cairinae</name>
    <dbReference type="NCBI Taxonomy" id="3025936"/>
    <lineage>
        <taxon>Bacteria</taxon>
        <taxon>Pseudomonadati</taxon>
        <taxon>Pseudomonadota</taxon>
        <taxon>Gammaproteobacteria</taxon>
        <taxon>Pasteurellales</taxon>
        <taxon>Pasteurellaceae</taxon>
        <taxon>Mannheimia</taxon>
    </lineage>
</organism>
<dbReference type="SUPFAM" id="SSF159894">
    <property type="entry name" value="YgaC/TfoX-N like"/>
    <property type="match status" value="1"/>
</dbReference>
<reference evidence="3 4" key="1">
    <citation type="submission" date="2023-02" db="EMBL/GenBank/DDBJ databases">
        <title>Mannheimia cairiniae sp. nov., a novel species of Mannheimia obtained from moscovy ducks (Cairina moschata) and reclassification of Mannheimia ovis as heterotypic synonym of Mannheimia pernigra.</title>
        <authorList>
            <person name="Christensen H."/>
        </authorList>
    </citation>
    <scope>NUCLEOTIDE SEQUENCE [LARGE SCALE GENOMIC DNA]</scope>
    <source>
        <strain evidence="3 4">AT1</strain>
    </source>
</reference>